<dbReference type="AlphaFoldDB" id="A0A3N0XAZ3"/>
<dbReference type="EMBL" id="RJTU01000018">
    <property type="protein sequence ID" value="ROI14536.1"/>
    <property type="molecule type" value="Genomic_DNA"/>
</dbReference>
<reference evidence="2" key="1">
    <citation type="submission" date="2018-11" db="EMBL/GenBank/DDBJ databases">
        <title>Proposal to divide the Flavobacteriaceae and reorganize its genera based on Amino Acid Identity values calculated from whole genome sequences.</title>
        <authorList>
            <person name="Nicholson A.C."/>
            <person name="Gulvik C.A."/>
            <person name="Whitney A.M."/>
            <person name="Humrighouse B.W."/>
            <person name="Bell M."/>
            <person name="Holmes B."/>
            <person name="Steigerwalt A."/>
            <person name="Villarma A."/>
            <person name="Sheth M."/>
            <person name="Batra D."/>
            <person name="Pryor J."/>
            <person name="Bernardet J.-F."/>
            <person name="Hugo C."/>
            <person name="Kampfer P."/>
            <person name="Newman J."/>
            <person name="Mcquiston J."/>
        </authorList>
    </citation>
    <scope>NUCLEOTIDE SEQUENCE [LARGE SCALE GENOMIC DNA]</scope>
    <source>
        <strain evidence="2">DSM 22165</strain>
    </source>
</reference>
<accession>A0A3N0XAZ3</accession>
<protein>
    <submittedName>
        <fullName evidence="1">Uncharacterized protein</fullName>
    </submittedName>
</protein>
<organism evidence="1 2">
    <name type="scientific">Epilithonimonas hominis</name>
    <dbReference type="NCBI Taxonomy" id="420404"/>
    <lineage>
        <taxon>Bacteria</taxon>
        <taxon>Pseudomonadati</taxon>
        <taxon>Bacteroidota</taxon>
        <taxon>Flavobacteriia</taxon>
        <taxon>Flavobacteriales</taxon>
        <taxon>Weeksellaceae</taxon>
        <taxon>Chryseobacterium group</taxon>
        <taxon>Epilithonimonas</taxon>
    </lineage>
</organism>
<proteinExistence type="predicted"/>
<name>A0A3N0XAZ3_9FLAO</name>
<comment type="caution">
    <text evidence="1">The sequence shown here is derived from an EMBL/GenBank/DDBJ whole genome shotgun (WGS) entry which is preliminary data.</text>
</comment>
<dbReference type="Proteomes" id="UP000267623">
    <property type="component" value="Unassembled WGS sequence"/>
</dbReference>
<evidence type="ECO:0000313" key="2">
    <source>
        <dbReference type="Proteomes" id="UP000267623"/>
    </source>
</evidence>
<gene>
    <name evidence="1" type="ORF">EGH73_02900</name>
</gene>
<sequence length="383" mass="45510">MNAIQHHIGKNTTSQRTKTKVTTSTIRRIHRMDETAKRCERYTERQAKIRTDNRTSDGFLKCTFLPKLKETETAQDCKNTAKTESDFYYSLSRLAGHYGINPKPTQDFGFPYNLALALDDVQKQLKNKVKNWEEIRLMENKSKTYFTSEERYNTGQTLYYIPILPLYRLSKNPKRKQAVQLLQSVCSYLYHIAEVPYYRKQDTYLFWMYEMVAEWLISDEENEELPKYQSEIKQAEQLGDFMGQKIYSHHNLSRLEEYLNQFKIKDKFDKDCFMLASKFFSLYKQYPNATIYRNSQPNGEADEYERENILSMDKYVSFCADAKGELFQSLFETVNIEFQECNIMEEPIIIKKFDGSTLTNNNLDFENRLFPLIEELIYILNNF</sequence>
<evidence type="ECO:0000313" key="1">
    <source>
        <dbReference type="EMBL" id="ROI14536.1"/>
    </source>
</evidence>
<dbReference type="RefSeq" id="WP_123280608.1">
    <property type="nucleotide sequence ID" value="NZ_RJTU01000018.1"/>
</dbReference>